<name>A0AAV4QZ54_9ARAC</name>
<gene>
    <name evidence="2" type="ORF">CDAR_37591</name>
</gene>
<dbReference type="EMBL" id="BPLQ01005315">
    <property type="protein sequence ID" value="GIY14054.1"/>
    <property type="molecule type" value="Genomic_DNA"/>
</dbReference>
<evidence type="ECO:0000313" key="2">
    <source>
        <dbReference type="EMBL" id="GIY14054.1"/>
    </source>
</evidence>
<proteinExistence type="predicted"/>
<evidence type="ECO:0000256" key="1">
    <source>
        <dbReference type="SAM" id="MobiDB-lite"/>
    </source>
</evidence>
<dbReference type="AlphaFoldDB" id="A0AAV4QZ54"/>
<sequence>MWRFNCASSNCFHENLLIIDMNIEFRRRLWVGLRGIAHVTVSISMLSQLVNERYISVQAMEGALGLMVGWEGLLDIIDAIRPPPAPVPHNHVDILAPYPHQPQNPDNQLVEDHPHHE</sequence>
<organism evidence="2 3">
    <name type="scientific">Caerostris darwini</name>
    <dbReference type="NCBI Taxonomy" id="1538125"/>
    <lineage>
        <taxon>Eukaryota</taxon>
        <taxon>Metazoa</taxon>
        <taxon>Ecdysozoa</taxon>
        <taxon>Arthropoda</taxon>
        <taxon>Chelicerata</taxon>
        <taxon>Arachnida</taxon>
        <taxon>Araneae</taxon>
        <taxon>Araneomorphae</taxon>
        <taxon>Entelegynae</taxon>
        <taxon>Araneoidea</taxon>
        <taxon>Araneidae</taxon>
        <taxon>Caerostris</taxon>
    </lineage>
</organism>
<dbReference type="Proteomes" id="UP001054837">
    <property type="component" value="Unassembled WGS sequence"/>
</dbReference>
<keyword evidence="3" id="KW-1185">Reference proteome</keyword>
<comment type="caution">
    <text evidence="2">The sequence shown here is derived from an EMBL/GenBank/DDBJ whole genome shotgun (WGS) entry which is preliminary data.</text>
</comment>
<reference evidence="2 3" key="1">
    <citation type="submission" date="2021-06" db="EMBL/GenBank/DDBJ databases">
        <title>Caerostris darwini draft genome.</title>
        <authorList>
            <person name="Kono N."/>
            <person name="Arakawa K."/>
        </authorList>
    </citation>
    <scope>NUCLEOTIDE SEQUENCE [LARGE SCALE GENOMIC DNA]</scope>
</reference>
<feature type="region of interest" description="Disordered" evidence="1">
    <location>
        <begin position="90"/>
        <end position="117"/>
    </location>
</feature>
<accession>A0AAV4QZ54</accession>
<protein>
    <submittedName>
        <fullName evidence="2">Uncharacterized protein</fullName>
    </submittedName>
</protein>
<evidence type="ECO:0000313" key="3">
    <source>
        <dbReference type="Proteomes" id="UP001054837"/>
    </source>
</evidence>